<reference evidence="1" key="2">
    <citation type="journal article" date="2022" name="New Phytol.">
        <title>Evolutionary transition to the ectomycorrhizal habit in the genomes of a hyperdiverse lineage of mushroom-forming fungi.</title>
        <authorList>
            <person name="Looney B."/>
            <person name="Miyauchi S."/>
            <person name="Morin E."/>
            <person name="Drula E."/>
            <person name="Courty P.E."/>
            <person name="Kohler A."/>
            <person name="Kuo A."/>
            <person name="LaButti K."/>
            <person name="Pangilinan J."/>
            <person name="Lipzen A."/>
            <person name="Riley R."/>
            <person name="Andreopoulos W."/>
            <person name="He G."/>
            <person name="Johnson J."/>
            <person name="Nolan M."/>
            <person name="Tritt A."/>
            <person name="Barry K.W."/>
            <person name="Grigoriev I.V."/>
            <person name="Nagy L.G."/>
            <person name="Hibbett D."/>
            <person name="Henrissat B."/>
            <person name="Matheny P.B."/>
            <person name="Labbe J."/>
            <person name="Martin F.M."/>
        </authorList>
    </citation>
    <scope>NUCLEOTIDE SEQUENCE</scope>
    <source>
        <strain evidence="1">FP105234-sp</strain>
    </source>
</reference>
<gene>
    <name evidence="1" type="ORF">FA95DRAFT_1504073</name>
</gene>
<dbReference type="EMBL" id="MU276295">
    <property type="protein sequence ID" value="KAI0039513.1"/>
    <property type="molecule type" value="Genomic_DNA"/>
</dbReference>
<protein>
    <submittedName>
        <fullName evidence="1">Uncharacterized protein</fullName>
    </submittedName>
</protein>
<dbReference type="Proteomes" id="UP000814033">
    <property type="component" value="Unassembled WGS sequence"/>
</dbReference>
<feature type="non-terminal residue" evidence="1">
    <location>
        <position position="1"/>
    </location>
</feature>
<comment type="caution">
    <text evidence="1">The sequence shown here is derived from an EMBL/GenBank/DDBJ whole genome shotgun (WGS) entry which is preliminary data.</text>
</comment>
<sequence length="156" mass="17307">QLRGQVKTKAQHLVPSHYGLISVDSKVDAEDSVRLLLQKSLFHFRQLDERRGPFGNTIIPALFAAQWLASSKADGAGPYSAHFNPPSLELIALIVTSVECALCDWKTGAKATKGNEFDQDTYQSVYIRHLTSLDKFKKAQPAALATLQRRIWAEAV</sequence>
<organism evidence="1 2">
    <name type="scientific">Auriscalpium vulgare</name>
    <dbReference type="NCBI Taxonomy" id="40419"/>
    <lineage>
        <taxon>Eukaryota</taxon>
        <taxon>Fungi</taxon>
        <taxon>Dikarya</taxon>
        <taxon>Basidiomycota</taxon>
        <taxon>Agaricomycotina</taxon>
        <taxon>Agaricomycetes</taxon>
        <taxon>Russulales</taxon>
        <taxon>Auriscalpiaceae</taxon>
        <taxon>Auriscalpium</taxon>
    </lineage>
</organism>
<name>A0ACB8R683_9AGAM</name>
<evidence type="ECO:0000313" key="1">
    <source>
        <dbReference type="EMBL" id="KAI0039513.1"/>
    </source>
</evidence>
<reference evidence="1" key="1">
    <citation type="submission" date="2021-02" db="EMBL/GenBank/DDBJ databases">
        <authorList>
            <consortium name="DOE Joint Genome Institute"/>
            <person name="Ahrendt S."/>
            <person name="Looney B.P."/>
            <person name="Miyauchi S."/>
            <person name="Morin E."/>
            <person name="Drula E."/>
            <person name="Courty P.E."/>
            <person name="Chicoki N."/>
            <person name="Fauchery L."/>
            <person name="Kohler A."/>
            <person name="Kuo A."/>
            <person name="Labutti K."/>
            <person name="Pangilinan J."/>
            <person name="Lipzen A."/>
            <person name="Riley R."/>
            <person name="Andreopoulos W."/>
            <person name="He G."/>
            <person name="Johnson J."/>
            <person name="Barry K.W."/>
            <person name="Grigoriev I.V."/>
            <person name="Nagy L."/>
            <person name="Hibbett D."/>
            <person name="Henrissat B."/>
            <person name="Matheny P.B."/>
            <person name="Labbe J."/>
            <person name="Martin F."/>
        </authorList>
    </citation>
    <scope>NUCLEOTIDE SEQUENCE</scope>
    <source>
        <strain evidence="1">FP105234-sp</strain>
    </source>
</reference>
<keyword evidence="2" id="KW-1185">Reference proteome</keyword>
<accession>A0ACB8R683</accession>
<evidence type="ECO:0000313" key="2">
    <source>
        <dbReference type="Proteomes" id="UP000814033"/>
    </source>
</evidence>
<proteinExistence type="predicted"/>